<accession>A0A4C1WQC7</accession>
<dbReference type="Pfam" id="PF04500">
    <property type="entry name" value="FLYWCH"/>
    <property type="match status" value="2"/>
</dbReference>
<dbReference type="GO" id="GO:0008270">
    <property type="term" value="F:zinc ion binding"/>
    <property type="evidence" value="ECO:0007669"/>
    <property type="project" value="UniProtKB-KW"/>
</dbReference>
<evidence type="ECO:0000313" key="6">
    <source>
        <dbReference type="Proteomes" id="UP000299102"/>
    </source>
</evidence>
<keyword evidence="6" id="KW-1185">Reference proteome</keyword>
<dbReference type="OrthoDB" id="7739108at2759"/>
<feature type="domain" description="FLYWCH-type" evidence="4">
    <location>
        <begin position="67"/>
        <end position="129"/>
    </location>
</feature>
<keyword evidence="3" id="KW-0862">Zinc</keyword>
<dbReference type="AlphaFoldDB" id="A0A4C1WQC7"/>
<protein>
    <recommendedName>
        <fullName evidence="4">FLYWCH-type domain-containing protein</fullName>
    </recommendedName>
</protein>
<feature type="domain" description="FLYWCH-type" evidence="4">
    <location>
        <begin position="1"/>
        <end position="49"/>
    </location>
</feature>
<keyword evidence="2" id="KW-0863">Zinc-finger</keyword>
<organism evidence="5 6">
    <name type="scientific">Eumeta variegata</name>
    <name type="common">Bagworm moth</name>
    <name type="synonym">Eumeta japonica</name>
    <dbReference type="NCBI Taxonomy" id="151549"/>
    <lineage>
        <taxon>Eukaryota</taxon>
        <taxon>Metazoa</taxon>
        <taxon>Ecdysozoa</taxon>
        <taxon>Arthropoda</taxon>
        <taxon>Hexapoda</taxon>
        <taxon>Insecta</taxon>
        <taxon>Pterygota</taxon>
        <taxon>Neoptera</taxon>
        <taxon>Endopterygota</taxon>
        <taxon>Lepidoptera</taxon>
        <taxon>Glossata</taxon>
        <taxon>Ditrysia</taxon>
        <taxon>Tineoidea</taxon>
        <taxon>Psychidae</taxon>
        <taxon>Oiketicinae</taxon>
        <taxon>Eumeta</taxon>
    </lineage>
</organism>
<name>A0A4C1WQC7_EUMVA</name>
<evidence type="ECO:0000313" key="5">
    <source>
        <dbReference type="EMBL" id="GBP52304.1"/>
    </source>
</evidence>
<dbReference type="EMBL" id="BGZK01000599">
    <property type="protein sequence ID" value="GBP52304.1"/>
    <property type="molecule type" value="Genomic_DNA"/>
</dbReference>
<evidence type="ECO:0000256" key="3">
    <source>
        <dbReference type="ARBA" id="ARBA00022833"/>
    </source>
</evidence>
<reference evidence="5 6" key="1">
    <citation type="journal article" date="2019" name="Commun. Biol.">
        <title>The bagworm genome reveals a unique fibroin gene that provides high tensile strength.</title>
        <authorList>
            <person name="Kono N."/>
            <person name="Nakamura H."/>
            <person name="Ohtoshi R."/>
            <person name="Tomita M."/>
            <person name="Numata K."/>
            <person name="Arakawa K."/>
        </authorList>
    </citation>
    <scope>NUCLEOTIDE SEQUENCE [LARGE SCALE GENOMIC DNA]</scope>
</reference>
<evidence type="ECO:0000259" key="4">
    <source>
        <dbReference type="Pfam" id="PF04500"/>
    </source>
</evidence>
<evidence type="ECO:0000256" key="1">
    <source>
        <dbReference type="ARBA" id="ARBA00022723"/>
    </source>
</evidence>
<evidence type="ECO:0000256" key="2">
    <source>
        <dbReference type="ARBA" id="ARBA00022771"/>
    </source>
</evidence>
<comment type="caution">
    <text evidence="5">The sequence shown here is derived from an EMBL/GenBank/DDBJ whole genome shotgun (WGS) entry which is preliminary data.</text>
</comment>
<keyword evidence="1" id="KW-0479">Metal-binding</keyword>
<dbReference type="Gene3D" id="2.20.25.240">
    <property type="match status" value="2"/>
</dbReference>
<gene>
    <name evidence="5" type="ORF">EVAR_9216_1</name>
</gene>
<dbReference type="InterPro" id="IPR007588">
    <property type="entry name" value="Znf_FLYWCH"/>
</dbReference>
<dbReference type="Proteomes" id="UP000299102">
    <property type="component" value="Unassembled WGS sequence"/>
</dbReference>
<sequence length="200" mass="23565">MNGYTYYQHKQLKDGHRWSCTQMGSRSCRAYLHVTPEKLVIRAHIEHTHPPSTYFLEKIKKQHGAQFYQRPNGRINLRLNNYTYYKHMKARTGAHRWSCTAYGSKWKCRAHLIITDNLEVLRANILHTHPPHVYRVDENGRHIRVMHRKGFVNGQGGFDRSVEDNVPVPKLIPKNQGPQMQPCTSYYDHLIPHSIFNHIM</sequence>
<proteinExistence type="predicted"/>